<sequence length="130" mass="14956">MANRLQVLSMVELNDSGILEDNVDTRELIRKRHVAQSYTARSGNSNKRDKQSRVDHERRTGQVSGTFELVNEVRRVQIFRQDPLTVLGWDSFNLIQGLAEVLIWGELLSIFNLDGVRKLVLRLAVIWVAR</sequence>
<evidence type="ECO:0000313" key="2">
    <source>
        <dbReference type="EMBL" id="KAJ6258088.1"/>
    </source>
</evidence>
<organism evidence="2 3">
    <name type="scientific">Drechslerella dactyloides</name>
    <name type="common">Nematode-trapping fungus</name>
    <name type="synonym">Arthrobotrys dactyloides</name>
    <dbReference type="NCBI Taxonomy" id="74499"/>
    <lineage>
        <taxon>Eukaryota</taxon>
        <taxon>Fungi</taxon>
        <taxon>Dikarya</taxon>
        <taxon>Ascomycota</taxon>
        <taxon>Pezizomycotina</taxon>
        <taxon>Orbiliomycetes</taxon>
        <taxon>Orbiliales</taxon>
        <taxon>Orbiliaceae</taxon>
        <taxon>Drechslerella</taxon>
    </lineage>
</organism>
<reference evidence="2" key="1">
    <citation type="submission" date="2023-01" db="EMBL/GenBank/DDBJ databases">
        <title>The chitinases involved in constricting ring structure development in the nematode-trapping fungus Drechslerella dactyloides.</title>
        <authorList>
            <person name="Wang R."/>
            <person name="Zhang L."/>
            <person name="Tang P."/>
            <person name="Li S."/>
            <person name="Liang L."/>
        </authorList>
    </citation>
    <scope>NUCLEOTIDE SEQUENCE</scope>
    <source>
        <strain evidence="2">YMF1.00031</strain>
    </source>
</reference>
<feature type="region of interest" description="Disordered" evidence="1">
    <location>
        <begin position="38"/>
        <end position="59"/>
    </location>
</feature>
<accession>A0AAD6IT73</accession>
<comment type="caution">
    <text evidence="2">The sequence shown here is derived from an EMBL/GenBank/DDBJ whole genome shotgun (WGS) entry which is preliminary data.</text>
</comment>
<evidence type="ECO:0000256" key="1">
    <source>
        <dbReference type="SAM" id="MobiDB-lite"/>
    </source>
</evidence>
<keyword evidence="3" id="KW-1185">Reference proteome</keyword>
<feature type="compositionally biased region" description="Basic and acidic residues" evidence="1">
    <location>
        <begin position="46"/>
        <end position="59"/>
    </location>
</feature>
<evidence type="ECO:0000313" key="3">
    <source>
        <dbReference type="Proteomes" id="UP001221413"/>
    </source>
</evidence>
<dbReference type="Proteomes" id="UP001221413">
    <property type="component" value="Unassembled WGS sequence"/>
</dbReference>
<proteinExistence type="predicted"/>
<dbReference type="EMBL" id="JAQGDS010000009">
    <property type="protein sequence ID" value="KAJ6258088.1"/>
    <property type="molecule type" value="Genomic_DNA"/>
</dbReference>
<dbReference type="AlphaFoldDB" id="A0AAD6IT73"/>
<protein>
    <submittedName>
        <fullName evidence="2">Uncharacterized protein</fullName>
    </submittedName>
</protein>
<name>A0AAD6IT73_DREDA</name>
<gene>
    <name evidence="2" type="ORF">Dda_7003</name>
</gene>